<dbReference type="PIRSF" id="PIRSF038940">
    <property type="entry name" value="Low_specificity_LTA"/>
    <property type="match status" value="1"/>
</dbReference>
<evidence type="ECO:0000256" key="4">
    <source>
        <dbReference type="ARBA" id="ARBA00022898"/>
    </source>
</evidence>
<organism evidence="7 8">
    <name type="scientific">Mesorhizobium prunaredense</name>
    <dbReference type="NCBI Taxonomy" id="1631249"/>
    <lineage>
        <taxon>Bacteria</taxon>
        <taxon>Pseudomonadati</taxon>
        <taxon>Pseudomonadota</taxon>
        <taxon>Alphaproteobacteria</taxon>
        <taxon>Hyphomicrobiales</taxon>
        <taxon>Phyllobacteriaceae</taxon>
        <taxon>Mesorhizobium</taxon>
    </lineage>
</organism>
<dbReference type="EC" id="4.1.2.48" evidence="5"/>
<evidence type="ECO:0000256" key="3">
    <source>
        <dbReference type="ARBA" id="ARBA00011881"/>
    </source>
</evidence>
<evidence type="ECO:0000259" key="6">
    <source>
        <dbReference type="Pfam" id="PF01212"/>
    </source>
</evidence>
<accession>A0A1R3VE26</accession>
<evidence type="ECO:0000313" key="7">
    <source>
        <dbReference type="EMBL" id="SIT57082.1"/>
    </source>
</evidence>
<keyword evidence="8" id="KW-1185">Reference proteome</keyword>
<dbReference type="PANTHER" id="PTHR48097:SF5">
    <property type="entry name" value="LOW SPECIFICITY L-THREONINE ALDOLASE"/>
    <property type="match status" value="1"/>
</dbReference>
<dbReference type="Pfam" id="PF01212">
    <property type="entry name" value="Beta_elim_lyase"/>
    <property type="match status" value="1"/>
</dbReference>
<reference evidence="8" key="1">
    <citation type="submission" date="2017-01" db="EMBL/GenBank/DDBJ databases">
        <authorList>
            <person name="Brunel B."/>
        </authorList>
    </citation>
    <scope>NUCLEOTIDE SEQUENCE [LARGE SCALE GENOMIC DNA]</scope>
</reference>
<keyword evidence="4 5" id="KW-0663">Pyridoxal phosphate</keyword>
<evidence type="ECO:0000313" key="8">
    <source>
        <dbReference type="Proteomes" id="UP000188388"/>
    </source>
</evidence>
<comment type="function">
    <text evidence="5">Catalyzes the cleavage of L-allo-threonine and L-threonine to glycine and acetaldehyde.</text>
</comment>
<dbReference type="Gene3D" id="3.90.1150.10">
    <property type="entry name" value="Aspartate Aminotransferase, domain 1"/>
    <property type="match status" value="1"/>
</dbReference>
<evidence type="ECO:0000256" key="5">
    <source>
        <dbReference type="PIRNR" id="PIRNR038940"/>
    </source>
</evidence>
<feature type="domain" description="Aromatic amino acid beta-eliminating lyase/threonine aldolase" evidence="6">
    <location>
        <begin position="3"/>
        <end position="290"/>
    </location>
</feature>
<dbReference type="InterPro" id="IPR001597">
    <property type="entry name" value="ArAA_b-elim_lyase/Thr_aldolase"/>
</dbReference>
<dbReference type="Gene3D" id="3.40.640.10">
    <property type="entry name" value="Type I PLP-dependent aspartate aminotransferase-like (Major domain)"/>
    <property type="match status" value="1"/>
</dbReference>
<evidence type="ECO:0000256" key="2">
    <source>
        <dbReference type="ARBA" id="ARBA00006966"/>
    </source>
</evidence>
<proteinExistence type="inferred from homology"/>
<dbReference type="GO" id="GO:0008732">
    <property type="term" value="F:L-allo-threonine aldolase activity"/>
    <property type="evidence" value="ECO:0007669"/>
    <property type="project" value="RHEA"/>
</dbReference>
<comment type="cofactor">
    <cofactor evidence="1 5">
        <name>pyridoxal 5'-phosphate</name>
        <dbReference type="ChEBI" id="CHEBI:597326"/>
    </cofactor>
</comment>
<dbReference type="InterPro" id="IPR015421">
    <property type="entry name" value="PyrdxlP-dep_Trfase_major"/>
</dbReference>
<dbReference type="Proteomes" id="UP000188388">
    <property type="component" value="Unassembled WGS sequence"/>
</dbReference>
<dbReference type="GO" id="GO:0006567">
    <property type="term" value="P:L-threonine catabolic process"/>
    <property type="evidence" value="ECO:0007669"/>
    <property type="project" value="UniProtKB-UniRule"/>
</dbReference>
<sequence length="350" mass="37557">MNFASDNWAGAHPDISANLSRHAAGAATAYGDSDLDRAIYRRFSEVFEREVAVFFVATGTAANALSMSACNRIGGVAFCHSEAHVTVDEFGASGFYTGGARMSPVPGALGRIDPQALDRAIMRYSQDLTPAGQPMAVTITQATEVGTVYTAAEITAISEVSHRHGLPLHMDGARFANAIAAIDTTVAEMTWKSGVDIVSFGGTKNGCWMADAVVVLNPDLGHDLRLSRQRAAQNFSKSRFISAQFEAYFANDLWLETARHANAMSARLAAAIEDTASARLAWLPQANEVFAILSRDNAARLQAVGAKFYEWGVPHGLDGHIGEDEALYRFVTSFATTVEEVDRFGELIAG</sequence>
<dbReference type="SUPFAM" id="SSF53383">
    <property type="entry name" value="PLP-dependent transferases"/>
    <property type="match status" value="1"/>
</dbReference>
<comment type="subunit">
    <text evidence="3">Homotetramer.</text>
</comment>
<dbReference type="AlphaFoldDB" id="A0A1R3VE26"/>
<dbReference type="EMBL" id="FTPD01000023">
    <property type="protein sequence ID" value="SIT57082.1"/>
    <property type="molecule type" value="Genomic_DNA"/>
</dbReference>
<dbReference type="RefSeq" id="WP_077380346.1">
    <property type="nucleotide sequence ID" value="NZ_FTPD01000023.1"/>
</dbReference>
<name>A0A1R3VE26_9HYPH</name>
<protein>
    <recommendedName>
        <fullName evidence="5">L-threonine aldolase</fullName>
        <ecNumber evidence="5">4.1.2.48</ecNumber>
    </recommendedName>
</protein>
<dbReference type="PANTHER" id="PTHR48097">
    <property type="entry name" value="L-THREONINE ALDOLASE-RELATED"/>
    <property type="match status" value="1"/>
</dbReference>
<comment type="similarity">
    <text evidence="2 5">Belongs to the threonine aldolase family.</text>
</comment>
<comment type="catalytic activity">
    <reaction evidence="5">
        <text>L-threonine = acetaldehyde + glycine</text>
        <dbReference type="Rhea" id="RHEA:19625"/>
        <dbReference type="ChEBI" id="CHEBI:15343"/>
        <dbReference type="ChEBI" id="CHEBI:57305"/>
        <dbReference type="ChEBI" id="CHEBI:57926"/>
        <dbReference type="EC" id="4.1.2.48"/>
    </reaction>
</comment>
<evidence type="ECO:0000256" key="1">
    <source>
        <dbReference type="ARBA" id="ARBA00001933"/>
    </source>
</evidence>
<dbReference type="InterPro" id="IPR026273">
    <property type="entry name" value="Low_specificity_L-TA_bact"/>
</dbReference>
<dbReference type="InterPro" id="IPR015422">
    <property type="entry name" value="PyrdxlP-dep_Trfase_small"/>
</dbReference>
<dbReference type="STRING" id="1631249.BQ8794_30531"/>
<keyword evidence="5" id="KW-0456">Lyase</keyword>
<comment type="catalytic activity">
    <reaction evidence="5">
        <text>L-allo-threonine = acetaldehyde + glycine</text>
        <dbReference type="Rhea" id="RHEA:26209"/>
        <dbReference type="ChEBI" id="CHEBI:15343"/>
        <dbReference type="ChEBI" id="CHEBI:57305"/>
        <dbReference type="ChEBI" id="CHEBI:58585"/>
        <dbReference type="EC" id="4.1.2.48"/>
    </reaction>
</comment>
<dbReference type="InterPro" id="IPR015424">
    <property type="entry name" value="PyrdxlP-dep_Trfase"/>
</dbReference>
<gene>
    <name evidence="7" type="ORF">BQ8794_30531</name>
</gene>